<proteinExistence type="predicted"/>
<comment type="caution">
    <text evidence="1">The sequence shown here is derived from an EMBL/GenBank/DDBJ whole genome shotgun (WGS) entry which is preliminary data.</text>
</comment>
<protein>
    <submittedName>
        <fullName evidence="1">Uncharacterized protein</fullName>
    </submittedName>
</protein>
<evidence type="ECO:0000313" key="2">
    <source>
        <dbReference type="Proteomes" id="UP000010297"/>
    </source>
</evidence>
<reference evidence="1 2" key="1">
    <citation type="submission" date="2012-02" db="EMBL/GenBank/DDBJ databases">
        <title>Whole genome shotgun sequence of Escherichia hermannii NBRC 105704.</title>
        <authorList>
            <person name="Yoshida I."/>
            <person name="Hosoyama A."/>
            <person name="Tsuchikane K."/>
            <person name="Katsumata H."/>
            <person name="Yamazaki S."/>
            <person name="Fujita N."/>
        </authorList>
    </citation>
    <scope>NUCLEOTIDE SEQUENCE [LARGE SCALE GENOMIC DNA]</scope>
    <source>
        <strain evidence="1 2">NBRC 105704</strain>
    </source>
</reference>
<accession>H5V1Z4</accession>
<evidence type="ECO:0000313" key="1">
    <source>
        <dbReference type="EMBL" id="GAB52002.1"/>
    </source>
</evidence>
<gene>
    <name evidence="1" type="ORF">EH105704_05_00080</name>
</gene>
<dbReference type="EMBL" id="BAFF01000005">
    <property type="protein sequence ID" value="GAB52002.1"/>
    <property type="molecule type" value="Genomic_DNA"/>
</dbReference>
<dbReference type="AlphaFoldDB" id="H5V1Z4"/>
<dbReference type="Proteomes" id="UP000010297">
    <property type="component" value="Unassembled WGS sequence"/>
</dbReference>
<name>H5V1Z4_ATLHE</name>
<keyword evidence="2" id="KW-1185">Reference proteome</keyword>
<sequence>MENTSNTLPRIQIKRKLESIMANDWKLKVVDQFKAGVKQEVQTWVVGLTESFQPIQLNSKSMTATLTVDVVVFSEINETGVHQVISKLMDLSPSLFTDEIKINSINPVSSDTSYIDEASDGHVMASITLEFSYYYKRN</sequence>
<organism evidence="1 2">
    <name type="scientific">Atlantibacter hermannii NBRC 105704</name>
    <dbReference type="NCBI Taxonomy" id="1115512"/>
    <lineage>
        <taxon>Bacteria</taxon>
        <taxon>Pseudomonadati</taxon>
        <taxon>Pseudomonadota</taxon>
        <taxon>Gammaproteobacteria</taxon>
        <taxon>Enterobacterales</taxon>
        <taxon>Enterobacteriaceae</taxon>
        <taxon>Atlantibacter</taxon>
    </lineage>
</organism>